<feature type="region of interest" description="Disordered" evidence="3">
    <location>
        <begin position="26"/>
        <end position="51"/>
    </location>
</feature>
<dbReference type="Gene3D" id="3.40.50.2300">
    <property type="match status" value="2"/>
</dbReference>
<evidence type="ECO:0000259" key="5">
    <source>
        <dbReference type="Pfam" id="PF13407"/>
    </source>
</evidence>
<dbReference type="SUPFAM" id="SSF53822">
    <property type="entry name" value="Periplasmic binding protein-like I"/>
    <property type="match status" value="1"/>
</dbReference>
<dbReference type="EMBL" id="JACOON010000003">
    <property type="protein sequence ID" value="MBC5647942.1"/>
    <property type="molecule type" value="Genomic_DNA"/>
</dbReference>
<dbReference type="Pfam" id="PF13407">
    <property type="entry name" value="Peripla_BP_4"/>
    <property type="match status" value="1"/>
</dbReference>
<evidence type="ECO:0000313" key="7">
    <source>
        <dbReference type="Proteomes" id="UP000606889"/>
    </source>
</evidence>
<dbReference type="PIRSF" id="PIRSF002816">
    <property type="entry name" value="AraF"/>
    <property type="match status" value="1"/>
</dbReference>
<dbReference type="InterPro" id="IPR050555">
    <property type="entry name" value="Bact_Solute-Bind_Prot2"/>
</dbReference>
<keyword evidence="7" id="KW-1185">Reference proteome</keyword>
<dbReference type="InterPro" id="IPR025997">
    <property type="entry name" value="SBP_2_dom"/>
</dbReference>
<comment type="caution">
    <text evidence="6">The sequence shown here is derived from an EMBL/GenBank/DDBJ whole genome shotgun (WGS) entry which is preliminary data.</text>
</comment>
<feature type="domain" description="Periplasmic binding protein" evidence="5">
    <location>
        <begin position="60"/>
        <end position="327"/>
    </location>
</feature>
<dbReference type="PROSITE" id="PS51257">
    <property type="entry name" value="PROKAR_LIPOPROTEIN"/>
    <property type="match status" value="1"/>
</dbReference>
<evidence type="ECO:0000256" key="1">
    <source>
        <dbReference type="ARBA" id="ARBA00004196"/>
    </source>
</evidence>
<proteinExistence type="inferred from homology"/>
<organism evidence="6 7">
    <name type="scientific">Christensenella tenuis</name>
    <dbReference type="NCBI Taxonomy" id="2763033"/>
    <lineage>
        <taxon>Bacteria</taxon>
        <taxon>Bacillati</taxon>
        <taxon>Bacillota</taxon>
        <taxon>Clostridia</taxon>
        <taxon>Christensenellales</taxon>
        <taxon>Christensenellaceae</taxon>
        <taxon>Christensenella</taxon>
    </lineage>
</organism>
<dbReference type="PANTHER" id="PTHR30036:SF7">
    <property type="entry name" value="ABC TRANSPORTER PERIPLASMIC-BINDING PROTEIN YPHF"/>
    <property type="match status" value="1"/>
</dbReference>
<dbReference type="RefSeq" id="WP_186857470.1">
    <property type="nucleotide sequence ID" value="NZ_JACOON010000003.1"/>
</dbReference>
<comment type="similarity">
    <text evidence="2">Belongs to the bacterial solute-binding protein 2 family.</text>
</comment>
<comment type="subcellular location">
    <subcellularLocation>
        <location evidence="1">Cell envelope</location>
    </subcellularLocation>
</comment>
<protein>
    <submittedName>
        <fullName evidence="6">Substrate-binding domain-containing protein</fullName>
    </submittedName>
</protein>
<dbReference type="InterPro" id="IPR028082">
    <property type="entry name" value="Peripla_BP_I"/>
</dbReference>
<name>A0ABR7EDS6_9FIRM</name>
<evidence type="ECO:0000313" key="6">
    <source>
        <dbReference type="EMBL" id="MBC5647942.1"/>
    </source>
</evidence>
<reference evidence="6 7" key="1">
    <citation type="submission" date="2020-08" db="EMBL/GenBank/DDBJ databases">
        <title>Genome public.</title>
        <authorList>
            <person name="Liu C."/>
            <person name="Sun Q."/>
        </authorList>
    </citation>
    <scope>NUCLEOTIDE SEQUENCE [LARGE SCALE GENOMIC DNA]</scope>
    <source>
        <strain evidence="6 7">NSJ-35</strain>
    </source>
</reference>
<dbReference type="PANTHER" id="PTHR30036">
    <property type="entry name" value="D-XYLOSE-BINDING PERIPLASMIC PROTEIN"/>
    <property type="match status" value="1"/>
</dbReference>
<feature type="signal peptide" evidence="4">
    <location>
        <begin position="1"/>
        <end position="30"/>
    </location>
</feature>
<accession>A0ABR7EDS6</accession>
<evidence type="ECO:0000256" key="3">
    <source>
        <dbReference type="SAM" id="MobiDB-lite"/>
    </source>
</evidence>
<feature type="chain" id="PRO_5045126250" evidence="4">
    <location>
        <begin position="31"/>
        <end position="355"/>
    </location>
</feature>
<dbReference type="InterPro" id="IPR026266">
    <property type="entry name" value="AraF"/>
</dbReference>
<sequence length="355" mass="37731">MKKTMYLVTALLLVAVLVIGCAAPSGTASTAPEDSAAASSGTSAGGEDSGASGADDAVKIAYVSKQLTNQWFVLEDNGFKDKAAELGIEYIGLDANLDDEACDAAIDNALAQGIDGLALTITNQGNGPSVVEKCREKGIPIVTLDDPIEDMDGNPVPHVGMPTVEVGIAGGEVLAQYANERGWFDDPNNVVAVMQIDAPDITPLRPRLDGYQQALMENTPLTEEDFIYVETSECMLEDSLPVAQATVQAHPEVTHWIVGGVNDDSAIAALKAFEEAGITKDNYLICGLGGYEMAVEEFEKGNDSFMTVVLDPYGEAQVAMEMLYENIVNGTELPLETFVNGKVATLDNWTELIEQ</sequence>
<dbReference type="Proteomes" id="UP000606889">
    <property type="component" value="Unassembled WGS sequence"/>
</dbReference>
<gene>
    <name evidence="6" type="ORF">H8S18_06300</name>
</gene>
<evidence type="ECO:0000256" key="2">
    <source>
        <dbReference type="ARBA" id="ARBA00007639"/>
    </source>
</evidence>
<evidence type="ECO:0000256" key="4">
    <source>
        <dbReference type="SAM" id="SignalP"/>
    </source>
</evidence>
<keyword evidence="4" id="KW-0732">Signal</keyword>